<feature type="compositionally biased region" description="Polar residues" evidence="4">
    <location>
        <begin position="46"/>
        <end position="56"/>
    </location>
</feature>
<dbReference type="Ensembl" id="ENSCPGT00000004648.1">
    <property type="protein sequence ID" value="ENSCPGP00000004216.1"/>
    <property type="gene ID" value="ENSCPGG00000003114.1"/>
</dbReference>
<feature type="region of interest" description="Disordered" evidence="4">
    <location>
        <begin position="237"/>
        <end position="292"/>
    </location>
</feature>
<evidence type="ECO:0000256" key="4">
    <source>
        <dbReference type="SAM" id="MobiDB-lite"/>
    </source>
</evidence>
<dbReference type="InterPro" id="IPR005818">
    <property type="entry name" value="Histone_H1/H5_H15"/>
</dbReference>
<name>A0A8C3J9G7_9CHAR</name>
<dbReference type="Pfam" id="PF00538">
    <property type="entry name" value="Linker_histone"/>
    <property type="match status" value="1"/>
</dbReference>
<evidence type="ECO:0000256" key="2">
    <source>
        <dbReference type="ARBA" id="ARBA00023125"/>
    </source>
</evidence>
<evidence type="ECO:0000313" key="6">
    <source>
        <dbReference type="Ensembl" id="ENSCPGP00000004216.1"/>
    </source>
</evidence>
<evidence type="ECO:0000256" key="1">
    <source>
        <dbReference type="ARBA" id="ARBA00022454"/>
    </source>
</evidence>
<dbReference type="Proteomes" id="UP000694419">
    <property type="component" value="Unplaced"/>
</dbReference>
<dbReference type="CDD" id="cd00073">
    <property type="entry name" value="H15"/>
    <property type="match status" value="1"/>
</dbReference>
<dbReference type="InterPro" id="IPR036388">
    <property type="entry name" value="WH-like_DNA-bd_sf"/>
</dbReference>
<feature type="region of interest" description="Disordered" evidence="4">
    <location>
        <begin position="1"/>
        <end position="88"/>
    </location>
</feature>
<dbReference type="GO" id="GO:0000786">
    <property type="term" value="C:nucleosome"/>
    <property type="evidence" value="ECO:0007669"/>
    <property type="project" value="InterPro"/>
</dbReference>
<dbReference type="SMART" id="SM00526">
    <property type="entry name" value="H15"/>
    <property type="match status" value="1"/>
</dbReference>
<dbReference type="InterPro" id="IPR036390">
    <property type="entry name" value="WH_DNA-bd_sf"/>
</dbReference>
<protein>
    <recommendedName>
        <fullName evidence="5">H15 domain-containing protein</fullName>
    </recommendedName>
</protein>
<dbReference type="AlphaFoldDB" id="A0A8C3J9G7"/>
<evidence type="ECO:0000256" key="3">
    <source>
        <dbReference type="ARBA" id="ARBA00023242"/>
    </source>
</evidence>
<keyword evidence="7" id="KW-1185">Reference proteome</keyword>
<evidence type="ECO:0000313" key="7">
    <source>
        <dbReference type="Proteomes" id="UP000694419"/>
    </source>
</evidence>
<dbReference type="GO" id="GO:0006334">
    <property type="term" value="P:nucleosome assembly"/>
    <property type="evidence" value="ECO:0007669"/>
    <property type="project" value="InterPro"/>
</dbReference>
<dbReference type="GO" id="GO:0003677">
    <property type="term" value="F:DNA binding"/>
    <property type="evidence" value="ECO:0007669"/>
    <property type="project" value="UniProtKB-KW"/>
</dbReference>
<dbReference type="Gene3D" id="1.10.10.10">
    <property type="entry name" value="Winged helix-like DNA-binding domain superfamily/Winged helix DNA-binding domain"/>
    <property type="match status" value="1"/>
</dbReference>
<keyword evidence="2" id="KW-0238">DNA-binding</keyword>
<dbReference type="PROSITE" id="PS51504">
    <property type="entry name" value="H15"/>
    <property type="match status" value="1"/>
</dbReference>
<organism evidence="6 7">
    <name type="scientific">Calidris pygmaea</name>
    <name type="common">Spoon-billed sandpiper</name>
    <dbReference type="NCBI Taxonomy" id="425635"/>
    <lineage>
        <taxon>Eukaryota</taxon>
        <taxon>Metazoa</taxon>
        <taxon>Chordata</taxon>
        <taxon>Craniata</taxon>
        <taxon>Vertebrata</taxon>
        <taxon>Euteleostomi</taxon>
        <taxon>Archelosauria</taxon>
        <taxon>Archosauria</taxon>
        <taxon>Dinosauria</taxon>
        <taxon>Saurischia</taxon>
        <taxon>Theropoda</taxon>
        <taxon>Coelurosauria</taxon>
        <taxon>Aves</taxon>
        <taxon>Neognathae</taxon>
        <taxon>Neoaves</taxon>
        <taxon>Charadriiformes</taxon>
        <taxon>Scolopacidae</taxon>
        <taxon>Calidris</taxon>
    </lineage>
</organism>
<accession>A0A8C3J9G7</accession>
<keyword evidence="3" id="KW-0539">Nucleus</keyword>
<sequence length="339" mass="34809">MAAEPPRQASGPEARHGTAQPCTARAQGAACTQRSPPRQPPLAPPTGSTPSPQKPRSSSGTAGPPAAPGAVSPGTLLPVPPHPPVGAQLPHPLAKGFCTARPSTLHMVIEALQAQNEKKGTSVVAIKQFILAKYPTVDPIRLKYLLKQALSKGLSRGVLVRPRNSSAVGATGRFKVSRGYWPPSDGAGATVPPGPTAALLLCHQAHPGPRSRCVAARERAGGAMSYPGAALAPWRGPCSGSSTAPSPTGAVKEKPTVKKAKGVVTAGKEKPTVAKVKPTAAKEKPTVAKATAANEKVKEKMQNKATAVKEKAATEVEEKATVVRAKVRAKPADVSRAQG</sequence>
<feature type="compositionally biased region" description="Low complexity" evidence="4">
    <location>
        <begin position="57"/>
        <end position="77"/>
    </location>
</feature>
<evidence type="ECO:0000259" key="5">
    <source>
        <dbReference type="PROSITE" id="PS51504"/>
    </source>
</evidence>
<keyword evidence="1" id="KW-0158">Chromosome</keyword>
<reference evidence="6" key="2">
    <citation type="submission" date="2025-09" db="UniProtKB">
        <authorList>
            <consortium name="Ensembl"/>
        </authorList>
    </citation>
    <scope>IDENTIFICATION</scope>
</reference>
<dbReference type="GO" id="GO:0005634">
    <property type="term" value="C:nucleus"/>
    <property type="evidence" value="ECO:0007669"/>
    <property type="project" value="UniProtKB-ARBA"/>
</dbReference>
<reference evidence="6" key="1">
    <citation type="submission" date="2025-08" db="UniProtKB">
        <authorList>
            <consortium name="Ensembl"/>
        </authorList>
    </citation>
    <scope>IDENTIFICATION</scope>
</reference>
<dbReference type="FunFam" id="1.10.10.10:FF:000393">
    <property type="entry name" value="Oocyte-specific H1 histone"/>
    <property type="match status" value="1"/>
</dbReference>
<feature type="domain" description="H15" evidence="5">
    <location>
        <begin position="100"/>
        <end position="178"/>
    </location>
</feature>
<dbReference type="SUPFAM" id="SSF46785">
    <property type="entry name" value="Winged helix' DNA-binding domain"/>
    <property type="match status" value="1"/>
</dbReference>
<proteinExistence type="predicted"/>